<dbReference type="FunFam" id="2.60.40.1120:FF:000003">
    <property type="entry name" value="Outer membrane protein Omp121"/>
    <property type="match status" value="1"/>
</dbReference>
<gene>
    <name evidence="13" type="ORF">EJA19_03220</name>
</gene>
<keyword evidence="14" id="KW-1185">Reference proteome</keyword>
<reference evidence="13 14" key="1">
    <citation type="submission" date="2018-12" db="EMBL/GenBank/DDBJ databases">
        <title>Mangrovimonas spongiae sp. nov., a novel member of the genus Mangrovimonas isolated from marine sponge.</title>
        <authorList>
            <person name="Zhuang L."/>
            <person name="Luo L."/>
        </authorList>
    </citation>
    <scope>NUCLEOTIDE SEQUENCE [LARGE SCALE GENOMIC DNA]</scope>
    <source>
        <strain evidence="13 14">HN-E26</strain>
    </source>
</reference>
<proteinExistence type="inferred from homology"/>
<dbReference type="Proteomes" id="UP000270620">
    <property type="component" value="Unassembled WGS sequence"/>
</dbReference>
<dbReference type="InterPro" id="IPR000531">
    <property type="entry name" value="Beta-barrel_TonB"/>
</dbReference>
<evidence type="ECO:0000259" key="11">
    <source>
        <dbReference type="Pfam" id="PF00593"/>
    </source>
</evidence>
<dbReference type="NCBIfam" id="TIGR04057">
    <property type="entry name" value="SusC_RagA_signa"/>
    <property type="match status" value="1"/>
</dbReference>
<evidence type="ECO:0000259" key="12">
    <source>
        <dbReference type="Pfam" id="PF07715"/>
    </source>
</evidence>
<keyword evidence="13" id="KW-0675">Receptor</keyword>
<feature type="domain" description="TonB-dependent receptor-like beta-barrel" evidence="11">
    <location>
        <begin position="454"/>
        <end position="776"/>
    </location>
</feature>
<feature type="signal peptide" evidence="10">
    <location>
        <begin position="1"/>
        <end position="21"/>
    </location>
</feature>
<dbReference type="RefSeq" id="WP_125466895.1">
    <property type="nucleotide sequence ID" value="NZ_RWBG01000001.1"/>
</dbReference>
<evidence type="ECO:0000256" key="5">
    <source>
        <dbReference type="ARBA" id="ARBA00023077"/>
    </source>
</evidence>
<dbReference type="OrthoDB" id="9768177at2"/>
<evidence type="ECO:0000313" key="14">
    <source>
        <dbReference type="Proteomes" id="UP000270620"/>
    </source>
</evidence>
<dbReference type="InterPro" id="IPR023997">
    <property type="entry name" value="TonB-dep_OMP_SusC/RagA_CS"/>
</dbReference>
<dbReference type="PROSITE" id="PS52016">
    <property type="entry name" value="TONB_DEPENDENT_REC_3"/>
    <property type="match status" value="1"/>
</dbReference>
<dbReference type="InterPro" id="IPR012910">
    <property type="entry name" value="Plug_dom"/>
</dbReference>
<keyword evidence="10" id="KW-0732">Signal</keyword>
<keyword evidence="6 8" id="KW-0472">Membrane</keyword>
<evidence type="ECO:0000256" key="8">
    <source>
        <dbReference type="PROSITE-ProRule" id="PRU01360"/>
    </source>
</evidence>
<dbReference type="Gene3D" id="2.40.170.20">
    <property type="entry name" value="TonB-dependent receptor, beta-barrel domain"/>
    <property type="match status" value="1"/>
</dbReference>
<evidence type="ECO:0000313" key="13">
    <source>
        <dbReference type="EMBL" id="RSK41904.1"/>
    </source>
</evidence>
<keyword evidence="5 9" id="KW-0798">TonB box</keyword>
<evidence type="ECO:0000256" key="1">
    <source>
        <dbReference type="ARBA" id="ARBA00004571"/>
    </source>
</evidence>
<dbReference type="InterPro" id="IPR037066">
    <property type="entry name" value="Plug_dom_sf"/>
</dbReference>
<dbReference type="Gene3D" id="2.60.40.1120">
    <property type="entry name" value="Carboxypeptidase-like, regulatory domain"/>
    <property type="match status" value="1"/>
</dbReference>
<evidence type="ECO:0000256" key="9">
    <source>
        <dbReference type="RuleBase" id="RU003357"/>
    </source>
</evidence>
<sequence length="1001" mass="110504">MKTTLNSLLFLFLLVPSFLLAQNQVSGTVTDESSLPLPGVNVIIKGTSTGTATDFDGNYQIKANSGDIIVFSYLGYITQEITYNGQTTINISLAEDAAQLDEVVLIGYGGVKKEDLTGSVDLIKSDDFNQGPVVSAQQLISGKVAGVSITSSSGAPGEGQEIRIRGNGSLSLNNNPLIVVDGFPLDNGAVGGSRNPLNQINPNDIEAMTVLKDASATAIYGSRAANGVIIITTKKGKDSEFKFSVNTSTTVHTAVDYVDVLNGDEYRQVINNHPNADAQTLSLLGNANTDWQDEIYNTAFGQDHSISARGNAFGIPMRASVGYTDHDGILRRDNFKRTTASLNLTPSLLDDHLKFEINARGNYSENFFANRGAIGAANTFDPTQPVYSNDPQIVSQFGGYNGWYNPISAIDPSTGLPVLSQINLATVNPVAQLNLVDDVSEVRRFIGNAKVDYKLHFFPDLTATVNVGLDKSHGTGRTITSQQMPTSLLADSWEIWNGSRSTYSNTSTNKLFDAYLTYNKSINETHNITAVAGYSYQSFEYDNYSYDSEAEERDIRNPDTDIDFEFIDKSKNVLLSYFGRLNYDYKGKYLLTASLRADASSKLNPDDRWGYFPSAALAWNISKEPFLESASFINDLKLRVGYGEIGNVNGLGDYLFLTRYTRSNSSANYQFGNTFYQTYRPDPINEELRWEVGNTINLGLDYAFFNSRVFGSINLYKKKTENLIAFSSIDPFTNFGSSIDRNIGDMENRGVEIALNVIPIQTDDIEWSINYNIAFNENEVVRLPFNQEVGGISGGVGNNIQLHTEGESPSSFYVLQQVYDANGNPIEGAFVDRNGDNIINDSDKYLYKDPYADVIMGLNTNLNYKKWDLAVVTRANIGNYAYNNVASGNSYRDGAIPTSNDFLWNLHSEYLNSGFTDQSDERNFMSSHWVQDASFFKIDNITLGYTLDKAIKDVIVRLYGSIQNVATFTEYDGLDPEIPGGIDNGFYPRPRSFVFGINLDF</sequence>
<evidence type="ECO:0000256" key="7">
    <source>
        <dbReference type="ARBA" id="ARBA00023237"/>
    </source>
</evidence>
<dbReference type="GO" id="GO:0009279">
    <property type="term" value="C:cell outer membrane"/>
    <property type="evidence" value="ECO:0007669"/>
    <property type="project" value="UniProtKB-SubCell"/>
</dbReference>
<dbReference type="SUPFAM" id="SSF56935">
    <property type="entry name" value="Porins"/>
    <property type="match status" value="1"/>
</dbReference>
<keyword evidence="3 8" id="KW-1134">Transmembrane beta strand</keyword>
<feature type="chain" id="PRO_5019560771" evidence="10">
    <location>
        <begin position="22"/>
        <end position="1001"/>
    </location>
</feature>
<evidence type="ECO:0000256" key="2">
    <source>
        <dbReference type="ARBA" id="ARBA00022448"/>
    </source>
</evidence>
<keyword evidence="7 8" id="KW-0998">Cell outer membrane</keyword>
<evidence type="ECO:0000256" key="4">
    <source>
        <dbReference type="ARBA" id="ARBA00022692"/>
    </source>
</evidence>
<dbReference type="InterPro" id="IPR023996">
    <property type="entry name" value="TonB-dep_OMP_SusC/RagA"/>
</dbReference>
<keyword evidence="2 8" id="KW-0813">Transport</keyword>
<dbReference type="FunFam" id="2.170.130.10:FF:000008">
    <property type="entry name" value="SusC/RagA family TonB-linked outer membrane protein"/>
    <property type="match status" value="1"/>
</dbReference>
<comment type="caution">
    <text evidence="13">The sequence shown here is derived from an EMBL/GenBank/DDBJ whole genome shotgun (WGS) entry which is preliminary data.</text>
</comment>
<dbReference type="EMBL" id="RWBG01000001">
    <property type="protein sequence ID" value="RSK41904.1"/>
    <property type="molecule type" value="Genomic_DNA"/>
</dbReference>
<name>A0A428K619_9FLAO</name>
<dbReference type="NCBIfam" id="TIGR04056">
    <property type="entry name" value="OMP_RagA_SusC"/>
    <property type="match status" value="1"/>
</dbReference>
<feature type="domain" description="TonB-dependent receptor plug" evidence="12">
    <location>
        <begin position="113"/>
        <end position="228"/>
    </location>
</feature>
<evidence type="ECO:0000256" key="3">
    <source>
        <dbReference type="ARBA" id="ARBA00022452"/>
    </source>
</evidence>
<evidence type="ECO:0000256" key="6">
    <source>
        <dbReference type="ARBA" id="ARBA00023136"/>
    </source>
</evidence>
<comment type="subcellular location">
    <subcellularLocation>
        <location evidence="1 8">Cell outer membrane</location>
        <topology evidence="1 8">Multi-pass membrane protein</topology>
    </subcellularLocation>
</comment>
<accession>A0A428K619</accession>
<dbReference type="Pfam" id="PF00593">
    <property type="entry name" value="TonB_dep_Rec_b-barrel"/>
    <property type="match status" value="1"/>
</dbReference>
<dbReference type="SUPFAM" id="SSF49464">
    <property type="entry name" value="Carboxypeptidase regulatory domain-like"/>
    <property type="match status" value="1"/>
</dbReference>
<dbReference type="Gene3D" id="2.170.130.10">
    <property type="entry name" value="TonB-dependent receptor, plug domain"/>
    <property type="match status" value="1"/>
</dbReference>
<protein>
    <submittedName>
        <fullName evidence="13">TonB-dependent receptor</fullName>
    </submittedName>
</protein>
<dbReference type="Pfam" id="PF07715">
    <property type="entry name" value="Plug"/>
    <property type="match status" value="1"/>
</dbReference>
<dbReference type="Pfam" id="PF13715">
    <property type="entry name" value="CarbopepD_reg_2"/>
    <property type="match status" value="1"/>
</dbReference>
<dbReference type="InterPro" id="IPR036942">
    <property type="entry name" value="Beta-barrel_TonB_sf"/>
</dbReference>
<dbReference type="InterPro" id="IPR039426">
    <property type="entry name" value="TonB-dep_rcpt-like"/>
</dbReference>
<evidence type="ECO:0000256" key="10">
    <source>
        <dbReference type="SAM" id="SignalP"/>
    </source>
</evidence>
<keyword evidence="4 8" id="KW-0812">Transmembrane</keyword>
<comment type="similarity">
    <text evidence="8 9">Belongs to the TonB-dependent receptor family.</text>
</comment>
<organism evidence="13 14">
    <name type="scientific">Mangrovimonas spongiae</name>
    <dbReference type="NCBI Taxonomy" id="2494697"/>
    <lineage>
        <taxon>Bacteria</taxon>
        <taxon>Pseudomonadati</taxon>
        <taxon>Bacteroidota</taxon>
        <taxon>Flavobacteriia</taxon>
        <taxon>Flavobacteriales</taxon>
        <taxon>Flavobacteriaceae</taxon>
        <taxon>Mangrovimonas</taxon>
    </lineage>
</organism>
<dbReference type="AlphaFoldDB" id="A0A428K619"/>
<dbReference type="InterPro" id="IPR008969">
    <property type="entry name" value="CarboxyPept-like_regulatory"/>
</dbReference>